<protein>
    <submittedName>
        <fullName evidence="1">Uncharacterized protein</fullName>
    </submittedName>
</protein>
<organism evidence="1 2">
    <name type="scientific">Molorchus minor</name>
    <dbReference type="NCBI Taxonomy" id="1323400"/>
    <lineage>
        <taxon>Eukaryota</taxon>
        <taxon>Metazoa</taxon>
        <taxon>Ecdysozoa</taxon>
        <taxon>Arthropoda</taxon>
        <taxon>Hexapoda</taxon>
        <taxon>Insecta</taxon>
        <taxon>Pterygota</taxon>
        <taxon>Neoptera</taxon>
        <taxon>Endopterygota</taxon>
        <taxon>Coleoptera</taxon>
        <taxon>Polyphaga</taxon>
        <taxon>Cucujiformia</taxon>
        <taxon>Chrysomeloidea</taxon>
        <taxon>Cerambycidae</taxon>
        <taxon>Lamiinae</taxon>
        <taxon>Monochamini</taxon>
        <taxon>Molorchus</taxon>
    </lineage>
</organism>
<accession>A0ABQ9JVZ6</accession>
<comment type="caution">
    <text evidence="1">The sequence shown here is derived from an EMBL/GenBank/DDBJ whole genome shotgun (WGS) entry which is preliminary data.</text>
</comment>
<proteinExistence type="predicted"/>
<dbReference type="Proteomes" id="UP001162164">
    <property type="component" value="Unassembled WGS sequence"/>
</dbReference>
<keyword evidence="2" id="KW-1185">Reference proteome</keyword>
<name>A0ABQ9JVZ6_9CUCU</name>
<evidence type="ECO:0000313" key="2">
    <source>
        <dbReference type="Proteomes" id="UP001162164"/>
    </source>
</evidence>
<dbReference type="EMBL" id="JAPWTJ010000167">
    <property type="protein sequence ID" value="KAJ8981759.1"/>
    <property type="molecule type" value="Genomic_DNA"/>
</dbReference>
<reference evidence="1" key="1">
    <citation type="journal article" date="2023" name="Insect Mol. Biol.">
        <title>Genome sequencing provides insights into the evolution of gene families encoding plant cell wall-degrading enzymes in longhorned beetles.</title>
        <authorList>
            <person name="Shin N.R."/>
            <person name="Okamura Y."/>
            <person name="Kirsch R."/>
            <person name="Pauchet Y."/>
        </authorList>
    </citation>
    <scope>NUCLEOTIDE SEQUENCE</scope>
    <source>
        <strain evidence="1">MMC_N1</strain>
    </source>
</reference>
<sequence>MYLYVPILHQAQKKIPFKLQFELSGAYEDDHSSTSLFVKGDIDMESSTPKCNKQVGVISPNPSLAHTVNNTEAEPETATWNPTTEEIALITVTFKKNIGTTIFFPKVEDDFLIILEFLQDITEIVPEFIFRYY</sequence>
<gene>
    <name evidence="1" type="ORF">NQ317_004939</name>
</gene>
<evidence type="ECO:0000313" key="1">
    <source>
        <dbReference type="EMBL" id="KAJ8981759.1"/>
    </source>
</evidence>